<keyword evidence="2" id="KW-1185">Reference proteome</keyword>
<organism evidence="1 2">
    <name type="scientific">Streptomyces ehimensis</name>
    <dbReference type="NCBI Taxonomy" id="68195"/>
    <lineage>
        <taxon>Bacteria</taxon>
        <taxon>Bacillati</taxon>
        <taxon>Actinomycetota</taxon>
        <taxon>Actinomycetes</taxon>
        <taxon>Kitasatosporales</taxon>
        <taxon>Streptomycetaceae</taxon>
        <taxon>Streptomyces</taxon>
    </lineage>
</organism>
<reference evidence="2" key="1">
    <citation type="journal article" date="2019" name="Int. J. Syst. Evol. Microbiol.">
        <title>The Global Catalogue of Microorganisms (GCM) 10K type strain sequencing project: providing services to taxonomists for standard genome sequencing and annotation.</title>
        <authorList>
            <consortium name="The Broad Institute Genomics Platform"/>
            <consortium name="The Broad Institute Genome Sequencing Center for Infectious Disease"/>
            <person name="Wu L."/>
            <person name="Ma J."/>
        </authorList>
    </citation>
    <scope>NUCLEOTIDE SEQUENCE [LARGE SCALE GENOMIC DNA]</scope>
    <source>
        <strain evidence="2">CECT 8064</strain>
    </source>
</reference>
<dbReference type="RefSeq" id="WP_417923553.1">
    <property type="nucleotide sequence ID" value="NZ_JBHSFS010000013.1"/>
</dbReference>
<name>A0ABV9BQL3_9ACTN</name>
<sequence length="151" mass="16892">MTTIVEAAWHEMLATADAPSLPTGSPQLEPFVELVRVAYDEPLLRQLYPWTGMWELHFSRCTESRYTWDIPYIRTLRDGRYCVEGPSRSSLRIAETDSAQAAIAAVVDRLPPYCGPAFIGSAEELDAYDEAQGSKRAFRCNGGGDMSREKL</sequence>
<proteinExistence type="predicted"/>
<comment type="caution">
    <text evidence="1">The sequence shown here is derived from an EMBL/GenBank/DDBJ whole genome shotgun (WGS) entry which is preliminary data.</text>
</comment>
<dbReference type="InterPro" id="IPR045682">
    <property type="entry name" value="DUF6193"/>
</dbReference>
<gene>
    <name evidence="1" type="ORF">ACFPEN_25870</name>
</gene>
<evidence type="ECO:0000313" key="2">
    <source>
        <dbReference type="Proteomes" id="UP001595990"/>
    </source>
</evidence>
<dbReference type="EMBL" id="JBHSFS010000013">
    <property type="protein sequence ID" value="MFC4516352.1"/>
    <property type="molecule type" value="Genomic_DNA"/>
</dbReference>
<evidence type="ECO:0000313" key="1">
    <source>
        <dbReference type="EMBL" id="MFC4516352.1"/>
    </source>
</evidence>
<dbReference type="Pfam" id="PF19692">
    <property type="entry name" value="DUF6193"/>
    <property type="match status" value="1"/>
</dbReference>
<accession>A0ABV9BQL3</accession>
<dbReference type="Proteomes" id="UP001595990">
    <property type="component" value="Unassembled WGS sequence"/>
</dbReference>
<protein>
    <submittedName>
        <fullName evidence="1">DUF6193 family natural product biosynthesis protein</fullName>
    </submittedName>
</protein>